<protein>
    <submittedName>
        <fullName evidence="2">(African queen) hypothetical protein</fullName>
    </submittedName>
</protein>
<keyword evidence="1" id="KW-0732">Signal</keyword>
<accession>A0A8J2WBB6</accession>
<sequence>MFLLVKLLCFAVIAIAMNSISASDTYESDVQYYSSQLDSASEDLNDYVPRTVRQVKIPLQRDSSGVNIRQYNVTRHTRDVSFPGIKKPTHHDVIIPNWNPNARIKPWQVIGVKNRKTRSAIMP</sequence>
<feature type="chain" id="PRO_5035251925" evidence="1">
    <location>
        <begin position="23"/>
        <end position="123"/>
    </location>
</feature>
<organism evidence="2 3">
    <name type="scientific">Danaus chrysippus</name>
    <name type="common">African queen</name>
    <dbReference type="NCBI Taxonomy" id="151541"/>
    <lineage>
        <taxon>Eukaryota</taxon>
        <taxon>Metazoa</taxon>
        <taxon>Ecdysozoa</taxon>
        <taxon>Arthropoda</taxon>
        <taxon>Hexapoda</taxon>
        <taxon>Insecta</taxon>
        <taxon>Pterygota</taxon>
        <taxon>Neoptera</taxon>
        <taxon>Endopterygota</taxon>
        <taxon>Lepidoptera</taxon>
        <taxon>Glossata</taxon>
        <taxon>Ditrysia</taxon>
        <taxon>Papilionoidea</taxon>
        <taxon>Nymphalidae</taxon>
        <taxon>Danainae</taxon>
        <taxon>Danaini</taxon>
        <taxon>Danaina</taxon>
        <taxon>Danaus</taxon>
        <taxon>Anosia</taxon>
    </lineage>
</organism>
<name>A0A8J2WBB6_9NEOP</name>
<evidence type="ECO:0000313" key="2">
    <source>
        <dbReference type="EMBL" id="CAG9585312.1"/>
    </source>
</evidence>
<reference evidence="2" key="1">
    <citation type="submission" date="2021-09" db="EMBL/GenBank/DDBJ databases">
        <authorList>
            <person name="Martin H S."/>
        </authorList>
    </citation>
    <scope>NUCLEOTIDE SEQUENCE</scope>
</reference>
<dbReference type="OrthoDB" id="7493021at2759"/>
<comment type="caution">
    <text evidence="2">The sequence shown here is derived from an EMBL/GenBank/DDBJ whole genome shotgun (WGS) entry which is preliminary data.</text>
</comment>
<keyword evidence="3" id="KW-1185">Reference proteome</keyword>
<evidence type="ECO:0000313" key="3">
    <source>
        <dbReference type="Proteomes" id="UP000789524"/>
    </source>
</evidence>
<dbReference type="Proteomes" id="UP000789524">
    <property type="component" value="Unassembled WGS sequence"/>
</dbReference>
<feature type="signal peptide" evidence="1">
    <location>
        <begin position="1"/>
        <end position="22"/>
    </location>
</feature>
<dbReference type="AlphaFoldDB" id="A0A8J2WBB6"/>
<gene>
    <name evidence="2" type="ORF">DCHRY22_LOCUS15760</name>
</gene>
<evidence type="ECO:0000256" key="1">
    <source>
        <dbReference type="SAM" id="SignalP"/>
    </source>
</evidence>
<proteinExistence type="predicted"/>
<dbReference type="EMBL" id="CAKASE010000083">
    <property type="protein sequence ID" value="CAG9585312.1"/>
    <property type="molecule type" value="Genomic_DNA"/>
</dbReference>